<evidence type="ECO:0000256" key="2">
    <source>
        <dbReference type="SAM" id="Phobius"/>
    </source>
</evidence>
<accession>A0ABP9R675</accession>
<protein>
    <recommendedName>
        <fullName evidence="3">LysM domain-containing protein</fullName>
    </recommendedName>
</protein>
<dbReference type="InterPro" id="IPR018392">
    <property type="entry name" value="LysM"/>
</dbReference>
<dbReference type="Pfam" id="PF01476">
    <property type="entry name" value="LysM"/>
    <property type="match status" value="1"/>
</dbReference>
<evidence type="ECO:0000313" key="4">
    <source>
        <dbReference type="EMBL" id="GAA5171906.1"/>
    </source>
</evidence>
<name>A0ABP9R675_9PSEU</name>
<feature type="transmembrane region" description="Helical" evidence="2">
    <location>
        <begin position="139"/>
        <end position="160"/>
    </location>
</feature>
<evidence type="ECO:0000256" key="1">
    <source>
        <dbReference type="SAM" id="MobiDB-lite"/>
    </source>
</evidence>
<gene>
    <name evidence="4" type="ORF">GCM10023321_71030</name>
</gene>
<evidence type="ECO:0000259" key="3">
    <source>
        <dbReference type="Pfam" id="PF01476"/>
    </source>
</evidence>
<sequence length="225" mass="23290">MNRSVSTVPAVNERPERPVDQAAVPEQRVAPAARRGREAVRPVPVRRESVRPLPSGPGRRVRPVAPSAVSSAPSVPAASPEGDRLAAAVRRHPAGRRAAAMRRHPAGRRVSPARPSAVAARRPARARVEAPRAVPGPSWVVLLLSGLMAAGLVVGLGLLADAVSAARVPDRVGSVQVQAGESLSQVARRAAPSADTGAVVRRIVELNDLGSPSVQAGRVLLSPIG</sequence>
<feature type="compositionally biased region" description="Low complexity" evidence="1">
    <location>
        <begin position="51"/>
        <end position="80"/>
    </location>
</feature>
<comment type="caution">
    <text evidence="4">The sequence shown here is derived from an EMBL/GenBank/DDBJ whole genome shotgun (WGS) entry which is preliminary data.</text>
</comment>
<dbReference type="RefSeq" id="WP_185065087.1">
    <property type="nucleotide sequence ID" value="NZ_BAABJP010000051.1"/>
</dbReference>
<proteinExistence type="predicted"/>
<dbReference type="EMBL" id="BAABJP010000051">
    <property type="protein sequence ID" value="GAA5171906.1"/>
    <property type="molecule type" value="Genomic_DNA"/>
</dbReference>
<evidence type="ECO:0000313" key="5">
    <source>
        <dbReference type="Proteomes" id="UP001428817"/>
    </source>
</evidence>
<keyword evidence="2" id="KW-1133">Transmembrane helix</keyword>
<keyword evidence="2" id="KW-0472">Membrane</keyword>
<dbReference type="Proteomes" id="UP001428817">
    <property type="component" value="Unassembled WGS sequence"/>
</dbReference>
<organism evidence="4 5">
    <name type="scientific">Pseudonocardia eucalypti</name>
    <dbReference type="NCBI Taxonomy" id="648755"/>
    <lineage>
        <taxon>Bacteria</taxon>
        <taxon>Bacillati</taxon>
        <taxon>Actinomycetota</taxon>
        <taxon>Actinomycetes</taxon>
        <taxon>Pseudonocardiales</taxon>
        <taxon>Pseudonocardiaceae</taxon>
        <taxon>Pseudonocardia</taxon>
    </lineage>
</organism>
<keyword evidence="5" id="KW-1185">Reference proteome</keyword>
<feature type="compositionally biased region" description="Basic residues" evidence="1">
    <location>
        <begin position="95"/>
        <end position="107"/>
    </location>
</feature>
<feature type="compositionally biased region" description="Low complexity" evidence="1">
    <location>
        <begin position="108"/>
        <end position="121"/>
    </location>
</feature>
<feature type="domain" description="LysM" evidence="3">
    <location>
        <begin position="176"/>
        <end position="222"/>
    </location>
</feature>
<feature type="region of interest" description="Disordered" evidence="1">
    <location>
        <begin position="95"/>
        <end position="123"/>
    </location>
</feature>
<reference evidence="5" key="1">
    <citation type="journal article" date="2019" name="Int. J. Syst. Evol. Microbiol.">
        <title>The Global Catalogue of Microorganisms (GCM) 10K type strain sequencing project: providing services to taxonomists for standard genome sequencing and annotation.</title>
        <authorList>
            <consortium name="The Broad Institute Genomics Platform"/>
            <consortium name="The Broad Institute Genome Sequencing Center for Infectious Disease"/>
            <person name="Wu L."/>
            <person name="Ma J."/>
        </authorList>
    </citation>
    <scope>NUCLEOTIDE SEQUENCE [LARGE SCALE GENOMIC DNA]</scope>
    <source>
        <strain evidence="5">JCM 18303</strain>
    </source>
</reference>
<keyword evidence="2" id="KW-0812">Transmembrane</keyword>
<feature type="region of interest" description="Disordered" evidence="1">
    <location>
        <begin position="1"/>
        <end position="83"/>
    </location>
</feature>
<feature type="compositionally biased region" description="Basic and acidic residues" evidence="1">
    <location>
        <begin position="35"/>
        <end position="50"/>
    </location>
</feature>